<dbReference type="RefSeq" id="WP_061437100.1">
    <property type="nucleotide sequence ID" value="NZ_KQ968722.1"/>
</dbReference>
<comment type="similarity">
    <text evidence="2">Belongs to the TonB family.</text>
</comment>
<keyword evidence="8" id="KW-1133">Transmembrane helix</keyword>
<dbReference type="PANTHER" id="PTHR33446">
    <property type="entry name" value="PROTEIN TONB-RELATED"/>
    <property type="match status" value="1"/>
</dbReference>
<protein>
    <submittedName>
        <fullName evidence="11">TonB family domain protein</fullName>
    </submittedName>
</protein>
<dbReference type="Gene3D" id="2.60.40.1120">
    <property type="entry name" value="Carboxypeptidase-like, regulatory domain"/>
    <property type="match status" value="1"/>
</dbReference>
<accession>A0A139L3P3</accession>
<proteinExistence type="inferred from homology"/>
<name>A0A139L3P3_9BACE</name>
<dbReference type="InterPro" id="IPR037682">
    <property type="entry name" value="TonB_C"/>
</dbReference>
<dbReference type="Proteomes" id="UP000070319">
    <property type="component" value="Unassembled WGS sequence"/>
</dbReference>
<sequence length="309" mass="34076">MVRGKQTCKILKDIRRQIAEANDIEYITSECQYKGDCTGTCPKCESEVRYLEHQLERRRMAGKAITLLGLSAGIIAMNACANSPGQSAKNTSEIKLECQSVPADKDSLFLIKGTVTDSLTQKPIVGANVSEKETTNGTLTDANGEFTLKVSGKYPLIIQYVGMETQEIEINKKGATYIQVTLRESNMTMGECPTETIESGEILEGDVAFEMVDMTSPEFPGGTQALFNFIRENLQYPNNDTCVTGRVVAQFTVKEDGSIANARVIRGIHPDFDKEALRVINMMPKWKPGTKQGEVVDTEYTVPIMFSAE</sequence>
<keyword evidence="3" id="KW-0813">Transport</keyword>
<evidence type="ECO:0000259" key="10">
    <source>
        <dbReference type="Pfam" id="PF03544"/>
    </source>
</evidence>
<dbReference type="InterPro" id="IPR051045">
    <property type="entry name" value="TonB-dependent_transducer"/>
</dbReference>
<dbReference type="Pfam" id="PF13715">
    <property type="entry name" value="CarbopepD_reg_2"/>
    <property type="match status" value="1"/>
</dbReference>
<keyword evidence="7" id="KW-0653">Protein transport</keyword>
<dbReference type="InterPro" id="IPR006260">
    <property type="entry name" value="TonB/TolA_C"/>
</dbReference>
<comment type="caution">
    <text evidence="11">The sequence shown here is derived from an EMBL/GenBank/DDBJ whole genome shotgun (WGS) entry which is preliminary data.</text>
</comment>
<evidence type="ECO:0000256" key="6">
    <source>
        <dbReference type="ARBA" id="ARBA00022692"/>
    </source>
</evidence>
<dbReference type="PANTHER" id="PTHR33446:SF2">
    <property type="entry name" value="PROTEIN TONB"/>
    <property type="match status" value="1"/>
</dbReference>
<keyword evidence="6" id="KW-0812">Transmembrane</keyword>
<dbReference type="SUPFAM" id="SSF74653">
    <property type="entry name" value="TolA/TonB C-terminal domain"/>
    <property type="match status" value="1"/>
</dbReference>
<dbReference type="GO" id="GO:0055085">
    <property type="term" value="P:transmembrane transport"/>
    <property type="evidence" value="ECO:0007669"/>
    <property type="project" value="InterPro"/>
</dbReference>
<evidence type="ECO:0000256" key="4">
    <source>
        <dbReference type="ARBA" id="ARBA00022475"/>
    </source>
</evidence>
<dbReference type="GO" id="GO:0015031">
    <property type="term" value="P:protein transport"/>
    <property type="evidence" value="ECO:0007669"/>
    <property type="project" value="UniProtKB-KW"/>
</dbReference>
<evidence type="ECO:0000256" key="3">
    <source>
        <dbReference type="ARBA" id="ARBA00022448"/>
    </source>
</evidence>
<feature type="domain" description="TonB C-terminal" evidence="10">
    <location>
        <begin position="243"/>
        <end position="307"/>
    </location>
</feature>
<comment type="subcellular location">
    <subcellularLocation>
        <location evidence="1">Cell inner membrane</location>
        <topology evidence="1">Single-pass membrane protein</topology>
        <orientation evidence="1">Periplasmic side</orientation>
    </subcellularLocation>
</comment>
<dbReference type="GO" id="GO:0098797">
    <property type="term" value="C:plasma membrane protein complex"/>
    <property type="evidence" value="ECO:0007669"/>
    <property type="project" value="TreeGrafter"/>
</dbReference>
<evidence type="ECO:0000256" key="9">
    <source>
        <dbReference type="ARBA" id="ARBA00023136"/>
    </source>
</evidence>
<evidence type="ECO:0000256" key="5">
    <source>
        <dbReference type="ARBA" id="ARBA00022519"/>
    </source>
</evidence>
<evidence type="ECO:0000256" key="8">
    <source>
        <dbReference type="ARBA" id="ARBA00022989"/>
    </source>
</evidence>
<keyword evidence="9" id="KW-0472">Membrane</keyword>
<dbReference type="GO" id="GO:0031992">
    <property type="term" value="F:energy transducer activity"/>
    <property type="evidence" value="ECO:0007669"/>
    <property type="project" value="TreeGrafter"/>
</dbReference>
<dbReference type="EMBL" id="LTDF01000129">
    <property type="protein sequence ID" value="KXT46072.1"/>
    <property type="molecule type" value="Genomic_DNA"/>
</dbReference>
<dbReference type="Gene3D" id="3.30.1150.10">
    <property type="match status" value="1"/>
</dbReference>
<reference evidence="11 12" key="1">
    <citation type="submission" date="2016-02" db="EMBL/GenBank/DDBJ databases">
        <authorList>
            <person name="Wen L."/>
            <person name="He K."/>
            <person name="Yang H."/>
        </authorList>
    </citation>
    <scope>NUCLEOTIDE SEQUENCE [LARGE SCALE GENOMIC DNA]</scope>
    <source>
        <strain evidence="11 12">KLE1704</strain>
    </source>
</reference>
<dbReference type="NCBIfam" id="TIGR01352">
    <property type="entry name" value="tonB_Cterm"/>
    <property type="match status" value="1"/>
</dbReference>
<dbReference type="Pfam" id="PF03544">
    <property type="entry name" value="TonB_C"/>
    <property type="match status" value="1"/>
</dbReference>
<dbReference type="SUPFAM" id="SSF49464">
    <property type="entry name" value="Carboxypeptidase regulatory domain-like"/>
    <property type="match status" value="1"/>
</dbReference>
<dbReference type="PATRIC" id="fig|329854.7.peg.3326"/>
<evidence type="ECO:0000313" key="12">
    <source>
        <dbReference type="Proteomes" id="UP000070319"/>
    </source>
</evidence>
<dbReference type="AlphaFoldDB" id="A0A139L3P3"/>
<keyword evidence="4" id="KW-1003">Cell membrane</keyword>
<dbReference type="InterPro" id="IPR008969">
    <property type="entry name" value="CarboxyPept-like_regulatory"/>
</dbReference>
<evidence type="ECO:0000256" key="2">
    <source>
        <dbReference type="ARBA" id="ARBA00006555"/>
    </source>
</evidence>
<keyword evidence="5" id="KW-0997">Cell inner membrane</keyword>
<organism evidence="11">
    <name type="scientific">Bacteroides intestinalis</name>
    <dbReference type="NCBI Taxonomy" id="329854"/>
    <lineage>
        <taxon>Bacteria</taxon>
        <taxon>Pseudomonadati</taxon>
        <taxon>Bacteroidota</taxon>
        <taxon>Bacteroidia</taxon>
        <taxon>Bacteroidales</taxon>
        <taxon>Bacteroidaceae</taxon>
        <taxon>Bacteroides</taxon>
    </lineage>
</organism>
<evidence type="ECO:0000256" key="1">
    <source>
        <dbReference type="ARBA" id="ARBA00004383"/>
    </source>
</evidence>
<evidence type="ECO:0000256" key="7">
    <source>
        <dbReference type="ARBA" id="ARBA00022927"/>
    </source>
</evidence>
<evidence type="ECO:0000313" key="11">
    <source>
        <dbReference type="EMBL" id="KXT46072.1"/>
    </source>
</evidence>
<gene>
    <name evidence="11" type="ORF">HMPREF2531_03258</name>
</gene>